<dbReference type="OrthoDB" id="412788at2759"/>
<dbReference type="Proteomes" id="UP000775872">
    <property type="component" value="Unassembled WGS sequence"/>
</dbReference>
<organism evidence="1 2">
    <name type="scientific">Clonostachys solani</name>
    <dbReference type="NCBI Taxonomy" id="160281"/>
    <lineage>
        <taxon>Eukaryota</taxon>
        <taxon>Fungi</taxon>
        <taxon>Dikarya</taxon>
        <taxon>Ascomycota</taxon>
        <taxon>Pezizomycotina</taxon>
        <taxon>Sordariomycetes</taxon>
        <taxon>Hypocreomycetidae</taxon>
        <taxon>Hypocreales</taxon>
        <taxon>Bionectriaceae</taxon>
        <taxon>Clonostachys</taxon>
    </lineage>
</organism>
<sequence>MRSVLLTSPHMGYADEVPMNTWYAETAENVERWLRGQDCPQTTKRIVRFLGPTKDGNPAFLDFKKGHENMSIFGPSLDATVDATNLHDFMPPATLASEGIEWYVPRSKIDSMFEGFIRGSYFDECTQLVKPGTGASQAVAYNFRHRRIEKRANNYFTLSLHRLILPQVPEHEPHINLFDPYSFSAKPLPNFHVDNNAETVATNLKRVLGNEEAERWLLKDWGIVNVWRNVGDMVRQRDREVAWIDLFRYQGQVSPHLRTHQLCDPAQPEVIRVESIIRGGQCANNTAAHVITPSSPWPAAP</sequence>
<dbReference type="EMBL" id="CABFOC020000039">
    <property type="protein sequence ID" value="CAH0051091.1"/>
    <property type="molecule type" value="Genomic_DNA"/>
</dbReference>
<reference evidence="2" key="1">
    <citation type="submission" date="2019-06" db="EMBL/GenBank/DDBJ databases">
        <authorList>
            <person name="Broberg M."/>
        </authorList>
    </citation>
    <scope>NUCLEOTIDE SEQUENCE [LARGE SCALE GENOMIC DNA]</scope>
</reference>
<keyword evidence="2" id="KW-1185">Reference proteome</keyword>
<reference evidence="1 2" key="2">
    <citation type="submission" date="2021-10" db="EMBL/GenBank/DDBJ databases">
        <authorList>
            <person name="Piombo E."/>
        </authorList>
    </citation>
    <scope>NUCLEOTIDE SEQUENCE [LARGE SCALE GENOMIC DNA]</scope>
</reference>
<protein>
    <submittedName>
        <fullName evidence="1">Uncharacterized protein</fullName>
    </submittedName>
</protein>
<name>A0A9N9Z8X3_9HYPO</name>
<evidence type="ECO:0000313" key="2">
    <source>
        <dbReference type="Proteomes" id="UP000775872"/>
    </source>
</evidence>
<gene>
    <name evidence="1" type="ORF">CSOL1703_00015988</name>
</gene>
<accession>A0A9N9Z8X3</accession>
<dbReference type="AlphaFoldDB" id="A0A9N9Z8X3"/>
<comment type="caution">
    <text evidence="1">The sequence shown here is derived from an EMBL/GenBank/DDBJ whole genome shotgun (WGS) entry which is preliminary data.</text>
</comment>
<proteinExistence type="predicted"/>
<evidence type="ECO:0000313" key="1">
    <source>
        <dbReference type="EMBL" id="CAH0051091.1"/>
    </source>
</evidence>